<protein>
    <submittedName>
        <fullName evidence="1">Uncharacterized protein</fullName>
    </submittedName>
</protein>
<dbReference type="Proteomes" id="UP000027265">
    <property type="component" value="Unassembled WGS sequence"/>
</dbReference>
<proteinExistence type="predicted"/>
<sequence>MISLHRITCLSKLKDITNINVRPSCNSHGCLYNPWGIRSNIQHLLHPSLGLTLSGSPHRGVEQGHTDAGITKKEVNLVKGEKFTPAFLEINPKTTLLTPAKPTGEIPTSTATGTYYIITSSPSATRITPGTNIVQQVREGQYESKFASYAP</sequence>
<evidence type="ECO:0000313" key="1">
    <source>
        <dbReference type="EMBL" id="KDQ59704.1"/>
    </source>
</evidence>
<name>A0A067PYB3_9AGAM</name>
<reference evidence="2" key="1">
    <citation type="journal article" date="2014" name="Proc. Natl. Acad. Sci. U.S.A.">
        <title>Extensive sampling of basidiomycete genomes demonstrates inadequacy of the white-rot/brown-rot paradigm for wood decay fungi.</title>
        <authorList>
            <person name="Riley R."/>
            <person name="Salamov A.A."/>
            <person name="Brown D.W."/>
            <person name="Nagy L.G."/>
            <person name="Floudas D."/>
            <person name="Held B.W."/>
            <person name="Levasseur A."/>
            <person name="Lombard V."/>
            <person name="Morin E."/>
            <person name="Otillar R."/>
            <person name="Lindquist E.A."/>
            <person name="Sun H."/>
            <person name="LaButti K.M."/>
            <person name="Schmutz J."/>
            <person name="Jabbour D."/>
            <person name="Luo H."/>
            <person name="Baker S.E."/>
            <person name="Pisabarro A.G."/>
            <person name="Walton J.D."/>
            <person name="Blanchette R.A."/>
            <person name="Henrissat B."/>
            <person name="Martin F."/>
            <person name="Cullen D."/>
            <person name="Hibbett D.S."/>
            <person name="Grigoriev I.V."/>
        </authorList>
    </citation>
    <scope>NUCLEOTIDE SEQUENCE [LARGE SCALE GENOMIC DNA]</scope>
    <source>
        <strain evidence="2">MUCL 33604</strain>
    </source>
</reference>
<accession>A0A067PYB3</accession>
<evidence type="ECO:0000313" key="2">
    <source>
        <dbReference type="Proteomes" id="UP000027265"/>
    </source>
</evidence>
<dbReference type="AlphaFoldDB" id="A0A067PYB3"/>
<gene>
    <name evidence="1" type="ORF">JAAARDRAFT_192185</name>
</gene>
<dbReference type="InParanoid" id="A0A067PYB3"/>
<organism evidence="1 2">
    <name type="scientific">Jaapia argillacea MUCL 33604</name>
    <dbReference type="NCBI Taxonomy" id="933084"/>
    <lineage>
        <taxon>Eukaryota</taxon>
        <taxon>Fungi</taxon>
        <taxon>Dikarya</taxon>
        <taxon>Basidiomycota</taxon>
        <taxon>Agaricomycotina</taxon>
        <taxon>Agaricomycetes</taxon>
        <taxon>Agaricomycetidae</taxon>
        <taxon>Jaapiales</taxon>
        <taxon>Jaapiaceae</taxon>
        <taxon>Jaapia</taxon>
    </lineage>
</organism>
<dbReference type="HOGENOM" id="CLU_1731732_0_0_1"/>
<dbReference type="EMBL" id="KL197715">
    <property type="protein sequence ID" value="KDQ59704.1"/>
    <property type="molecule type" value="Genomic_DNA"/>
</dbReference>
<keyword evidence="2" id="KW-1185">Reference proteome</keyword>
<dbReference type="OrthoDB" id="412788at2759"/>